<dbReference type="InterPro" id="IPR036397">
    <property type="entry name" value="RNaseH_sf"/>
</dbReference>
<evidence type="ECO:0000313" key="2">
    <source>
        <dbReference type="Proteomes" id="UP000886998"/>
    </source>
</evidence>
<protein>
    <submittedName>
        <fullName evidence="1">Uncharacterized protein</fullName>
    </submittedName>
</protein>
<proteinExistence type="predicted"/>
<dbReference type="GO" id="GO:0003676">
    <property type="term" value="F:nucleic acid binding"/>
    <property type="evidence" value="ECO:0007669"/>
    <property type="project" value="InterPro"/>
</dbReference>
<dbReference type="AlphaFoldDB" id="A0A8X6YUI5"/>
<comment type="caution">
    <text evidence="1">The sequence shown here is derived from an EMBL/GenBank/DDBJ whole genome shotgun (WGS) entry which is preliminary data.</text>
</comment>
<accession>A0A8X6YUI5</accession>
<gene>
    <name evidence="1" type="ORF">TNIN_91541</name>
</gene>
<dbReference type="EMBL" id="BMAV01023620">
    <property type="protein sequence ID" value="GFY79526.1"/>
    <property type="molecule type" value="Genomic_DNA"/>
</dbReference>
<keyword evidence="2" id="KW-1185">Reference proteome</keyword>
<dbReference type="Gene3D" id="3.30.420.10">
    <property type="entry name" value="Ribonuclease H-like superfamily/Ribonuclease H"/>
    <property type="match status" value="1"/>
</dbReference>
<reference evidence="1" key="1">
    <citation type="submission" date="2020-08" db="EMBL/GenBank/DDBJ databases">
        <title>Multicomponent nature underlies the extraordinary mechanical properties of spider dragline silk.</title>
        <authorList>
            <person name="Kono N."/>
            <person name="Nakamura H."/>
            <person name="Mori M."/>
            <person name="Yoshida Y."/>
            <person name="Ohtoshi R."/>
            <person name="Malay A.D."/>
            <person name="Moran D.A.P."/>
            <person name="Tomita M."/>
            <person name="Numata K."/>
            <person name="Arakawa K."/>
        </authorList>
    </citation>
    <scope>NUCLEOTIDE SEQUENCE</scope>
</reference>
<organism evidence="1 2">
    <name type="scientific">Trichonephila inaurata madagascariensis</name>
    <dbReference type="NCBI Taxonomy" id="2747483"/>
    <lineage>
        <taxon>Eukaryota</taxon>
        <taxon>Metazoa</taxon>
        <taxon>Ecdysozoa</taxon>
        <taxon>Arthropoda</taxon>
        <taxon>Chelicerata</taxon>
        <taxon>Arachnida</taxon>
        <taxon>Araneae</taxon>
        <taxon>Araneomorphae</taxon>
        <taxon>Entelegynae</taxon>
        <taxon>Araneoidea</taxon>
        <taxon>Nephilidae</taxon>
        <taxon>Trichonephila</taxon>
        <taxon>Trichonephila inaurata</taxon>
    </lineage>
</organism>
<evidence type="ECO:0000313" key="1">
    <source>
        <dbReference type="EMBL" id="GFY79526.1"/>
    </source>
</evidence>
<dbReference type="Proteomes" id="UP000886998">
    <property type="component" value="Unassembled WGS sequence"/>
</dbReference>
<name>A0A8X6YUI5_9ARAC</name>
<sequence length="156" mass="17304">MGLALQHLFRYREDPSFMKRIVTDDETGPSLGPNKKGTHQWNLVHPRKKFRAVKSAGKVLLTVFFDVQRAAIGIPRAQKSFPSHCEHFDAYAGPSEQKTGASPGVWFCSMITRVPRSRVTQMGNGQVQMEDVGPSALQSRVCHPAISVFGPLNKTL</sequence>